<reference evidence="1" key="1">
    <citation type="submission" date="2014-11" db="EMBL/GenBank/DDBJ databases">
        <authorList>
            <person name="Malar M.C."/>
            <person name="Sen D."/>
            <person name="Tripathy S."/>
        </authorList>
    </citation>
    <scope>NUCLEOTIDE SEQUENCE</scope>
    <source>
        <strain evidence="1">BDU141951</strain>
    </source>
</reference>
<dbReference type="AlphaFoldDB" id="A0A0C1UQS1"/>
<name>A0A0C1UQS1_9CYAN</name>
<gene>
    <name evidence="1" type="ORF">QQ91_013815</name>
</gene>
<proteinExistence type="predicted"/>
<protein>
    <submittedName>
        <fullName evidence="1">Uncharacterized protein</fullName>
    </submittedName>
</protein>
<sequence>MFSTKSILTGLFAGTLLAFGAGIVMGNASAQTADAEAFGSIGTDDDGADLFGESSSPYELIQNAILAPSMSAQEFFEYQNRVLGDEAQDFLQRRQEALQQQEATPAATDEITVDGEGI</sequence>
<organism evidence="1">
    <name type="scientific">Lyngbya confervoides BDU141951</name>
    <dbReference type="NCBI Taxonomy" id="1574623"/>
    <lineage>
        <taxon>Bacteria</taxon>
        <taxon>Bacillati</taxon>
        <taxon>Cyanobacteriota</taxon>
        <taxon>Cyanophyceae</taxon>
        <taxon>Oscillatoriophycideae</taxon>
        <taxon>Oscillatoriales</taxon>
        <taxon>Microcoleaceae</taxon>
        <taxon>Lyngbya</taxon>
    </lineage>
</organism>
<accession>A0A0C1UQS1</accession>
<comment type="caution">
    <text evidence="1">The sequence shown here is derived from an EMBL/GenBank/DDBJ whole genome shotgun (WGS) entry which is preliminary data.</text>
</comment>
<reference evidence="1" key="2">
    <citation type="journal article" date="2015" name="Genome Announc.">
        <title>Draft Genome Sequence of Filamentous Marine Cyanobacterium Lyngbya confervoides Strain BDU141951.</title>
        <authorList>
            <person name="Chandrababunaidu M.M."/>
            <person name="Sen D."/>
            <person name="Tripathy S."/>
        </authorList>
    </citation>
    <scope>NUCLEOTIDE SEQUENCE</scope>
    <source>
        <strain evidence="1">BDU141951</strain>
    </source>
</reference>
<reference evidence="1" key="3">
    <citation type="submission" date="2020-02" db="EMBL/GenBank/DDBJ databases">
        <authorList>
            <person name="Sarangi A.N."/>
            <person name="Ghosh S."/>
            <person name="Mukherjee M."/>
            <person name="Tripathy S."/>
        </authorList>
    </citation>
    <scope>NUCLEOTIDE SEQUENCE</scope>
    <source>
        <strain evidence="1">BDU141951</strain>
    </source>
</reference>
<dbReference type="EMBL" id="JTHE02000003">
    <property type="protein sequence ID" value="NEV68187.1"/>
    <property type="molecule type" value="Genomic_DNA"/>
</dbReference>
<evidence type="ECO:0000313" key="1">
    <source>
        <dbReference type="EMBL" id="NEV68187.1"/>
    </source>
</evidence>